<feature type="transmembrane region" description="Helical" evidence="6">
    <location>
        <begin position="368"/>
        <end position="388"/>
    </location>
</feature>
<dbReference type="PRINTS" id="PR00171">
    <property type="entry name" value="SUGRTRNSPORT"/>
</dbReference>
<feature type="transmembrane region" description="Helical" evidence="6">
    <location>
        <begin position="36"/>
        <end position="54"/>
    </location>
</feature>
<sequence>MTVRQGEWLENLLMLGSFSGLGLTIYFVDKIGRKKSLLLSSFVTVIIWIVTALAPSVEYIFVARFFAGAAGDMAFVAAPMYIAEIADQKIRGFLSSIVYLMMLIGILLIYSVAPYVPFYAHCILGGCLVLIELIVFPFMPESPYYLLYKNKPEEAKQSLQRLRPHQNIEKELEEIKAAVKRQVTERGKPQDLIMVPSNRKAFLIMAVLNAAQHLSSISVILMNLHVILEAAGSIYMDSSIAAIIFAAIMFVAATTASFSIDKYGRKTLLTVSSILTGLCLLVLAVYFTLKDLGYNVLGISWIPIVSVMLYACVFKLGLGMVPIVLTAELFPTKLKAIGMASADGMYVIFALVSLQIYQLLSHAYGIQYPFYIFSISCFITAFFTVFFIPETKGKTLEEIQFILKGKKYEHKPNVVA</sequence>
<feature type="transmembrane region" description="Helical" evidence="6">
    <location>
        <begin position="240"/>
        <end position="260"/>
    </location>
</feature>
<feature type="transmembrane region" description="Helical" evidence="6">
    <location>
        <begin position="301"/>
        <end position="325"/>
    </location>
</feature>
<evidence type="ECO:0000256" key="6">
    <source>
        <dbReference type="SAM" id="Phobius"/>
    </source>
</evidence>
<dbReference type="PROSITE" id="PS50850">
    <property type="entry name" value="MFS"/>
    <property type="match status" value="1"/>
</dbReference>
<organism evidence="8 9">
    <name type="scientific">Molorchus minor</name>
    <dbReference type="NCBI Taxonomy" id="1323400"/>
    <lineage>
        <taxon>Eukaryota</taxon>
        <taxon>Metazoa</taxon>
        <taxon>Ecdysozoa</taxon>
        <taxon>Arthropoda</taxon>
        <taxon>Hexapoda</taxon>
        <taxon>Insecta</taxon>
        <taxon>Pterygota</taxon>
        <taxon>Neoptera</taxon>
        <taxon>Endopterygota</taxon>
        <taxon>Coleoptera</taxon>
        <taxon>Polyphaga</taxon>
        <taxon>Cucujiformia</taxon>
        <taxon>Chrysomeloidea</taxon>
        <taxon>Cerambycidae</taxon>
        <taxon>Lamiinae</taxon>
        <taxon>Monochamini</taxon>
        <taxon>Molorchus</taxon>
    </lineage>
</organism>
<protein>
    <recommendedName>
        <fullName evidence="7">Major facilitator superfamily (MFS) profile domain-containing protein</fullName>
    </recommendedName>
</protein>
<evidence type="ECO:0000256" key="2">
    <source>
        <dbReference type="ARBA" id="ARBA00022692"/>
    </source>
</evidence>
<gene>
    <name evidence="8" type="ORF">NQ317_016807</name>
</gene>
<evidence type="ECO:0000256" key="5">
    <source>
        <dbReference type="ARBA" id="ARBA00023180"/>
    </source>
</evidence>
<dbReference type="EMBL" id="JAPWTJ010002177">
    <property type="protein sequence ID" value="KAJ8967565.1"/>
    <property type="molecule type" value="Genomic_DNA"/>
</dbReference>
<feature type="transmembrane region" description="Helical" evidence="6">
    <location>
        <begin position="93"/>
        <end position="112"/>
    </location>
</feature>
<proteinExistence type="predicted"/>
<keyword evidence="5" id="KW-0325">Glycoprotein</keyword>
<reference evidence="8" key="1">
    <citation type="journal article" date="2023" name="Insect Mol. Biol.">
        <title>Genome sequencing provides insights into the evolution of gene families encoding plant cell wall-degrading enzymes in longhorned beetles.</title>
        <authorList>
            <person name="Shin N.R."/>
            <person name="Okamura Y."/>
            <person name="Kirsch R."/>
            <person name="Pauchet Y."/>
        </authorList>
    </citation>
    <scope>NUCLEOTIDE SEQUENCE</scope>
    <source>
        <strain evidence="8">MMC_N1</strain>
    </source>
</reference>
<feature type="transmembrane region" description="Helical" evidence="6">
    <location>
        <begin position="60"/>
        <end position="81"/>
    </location>
</feature>
<evidence type="ECO:0000313" key="8">
    <source>
        <dbReference type="EMBL" id="KAJ8967565.1"/>
    </source>
</evidence>
<dbReference type="Gene3D" id="1.20.1250.20">
    <property type="entry name" value="MFS general substrate transporter like domains"/>
    <property type="match status" value="1"/>
</dbReference>
<feature type="transmembrane region" description="Helical" evidence="6">
    <location>
        <begin position="267"/>
        <end position="289"/>
    </location>
</feature>
<dbReference type="Proteomes" id="UP001162164">
    <property type="component" value="Unassembled WGS sequence"/>
</dbReference>
<evidence type="ECO:0000259" key="7">
    <source>
        <dbReference type="PROSITE" id="PS50850"/>
    </source>
</evidence>
<name>A0ABQ9IW79_9CUCU</name>
<keyword evidence="2 6" id="KW-0812">Transmembrane</keyword>
<feature type="transmembrane region" description="Helical" evidence="6">
    <location>
        <begin position="202"/>
        <end position="228"/>
    </location>
</feature>
<dbReference type="InterPro" id="IPR005829">
    <property type="entry name" value="Sugar_transporter_CS"/>
</dbReference>
<dbReference type="InterPro" id="IPR005828">
    <property type="entry name" value="MFS_sugar_transport-like"/>
</dbReference>
<keyword evidence="3 6" id="KW-1133">Transmembrane helix</keyword>
<evidence type="ECO:0000256" key="1">
    <source>
        <dbReference type="ARBA" id="ARBA00004141"/>
    </source>
</evidence>
<dbReference type="SUPFAM" id="SSF103473">
    <property type="entry name" value="MFS general substrate transporter"/>
    <property type="match status" value="1"/>
</dbReference>
<feature type="transmembrane region" description="Helical" evidence="6">
    <location>
        <begin position="12"/>
        <end position="29"/>
    </location>
</feature>
<dbReference type="InterPro" id="IPR050549">
    <property type="entry name" value="MFS_Trehalose_Transporter"/>
</dbReference>
<feature type="transmembrane region" description="Helical" evidence="6">
    <location>
        <begin position="118"/>
        <end position="139"/>
    </location>
</feature>
<evidence type="ECO:0000313" key="9">
    <source>
        <dbReference type="Proteomes" id="UP001162164"/>
    </source>
</evidence>
<evidence type="ECO:0000256" key="4">
    <source>
        <dbReference type="ARBA" id="ARBA00023136"/>
    </source>
</evidence>
<comment type="caution">
    <text evidence="8">The sequence shown here is derived from an EMBL/GenBank/DDBJ whole genome shotgun (WGS) entry which is preliminary data.</text>
</comment>
<dbReference type="InterPro" id="IPR003663">
    <property type="entry name" value="Sugar/inositol_transpt"/>
</dbReference>
<accession>A0ABQ9IW79</accession>
<dbReference type="InterPro" id="IPR036259">
    <property type="entry name" value="MFS_trans_sf"/>
</dbReference>
<dbReference type="PANTHER" id="PTHR48021">
    <property type="match status" value="1"/>
</dbReference>
<evidence type="ECO:0000256" key="3">
    <source>
        <dbReference type="ARBA" id="ARBA00022989"/>
    </source>
</evidence>
<keyword evidence="9" id="KW-1185">Reference proteome</keyword>
<dbReference type="PANTHER" id="PTHR48021:SF46">
    <property type="entry name" value="MAJOR FACILITATOR SUPERFAMILY (MFS) PROFILE DOMAIN-CONTAINING PROTEIN"/>
    <property type="match status" value="1"/>
</dbReference>
<keyword evidence="4 6" id="KW-0472">Membrane</keyword>
<comment type="subcellular location">
    <subcellularLocation>
        <location evidence="1">Membrane</location>
        <topology evidence="1">Multi-pass membrane protein</topology>
    </subcellularLocation>
</comment>
<dbReference type="PROSITE" id="PS00216">
    <property type="entry name" value="SUGAR_TRANSPORT_1"/>
    <property type="match status" value="2"/>
</dbReference>
<dbReference type="InterPro" id="IPR020846">
    <property type="entry name" value="MFS_dom"/>
</dbReference>
<dbReference type="Pfam" id="PF00083">
    <property type="entry name" value="Sugar_tr"/>
    <property type="match status" value="1"/>
</dbReference>
<feature type="transmembrane region" description="Helical" evidence="6">
    <location>
        <begin position="337"/>
        <end position="356"/>
    </location>
</feature>
<feature type="domain" description="Major facilitator superfamily (MFS) profile" evidence="7">
    <location>
        <begin position="1"/>
        <end position="392"/>
    </location>
</feature>